<dbReference type="EMBL" id="AMQN01008986">
    <property type="status" value="NOT_ANNOTATED_CDS"/>
    <property type="molecule type" value="Genomic_DNA"/>
</dbReference>
<dbReference type="OMA" id="DLEMNWK"/>
<feature type="domain" description="Rab-GAP TBC" evidence="3">
    <location>
        <begin position="121"/>
        <end position="399"/>
    </location>
</feature>
<dbReference type="InterPro" id="IPR000195">
    <property type="entry name" value="Rab-GAP-TBC_dom"/>
</dbReference>
<dbReference type="Pfam" id="PF00566">
    <property type="entry name" value="RabGAP-TBC"/>
    <property type="match status" value="2"/>
</dbReference>
<evidence type="ECO:0000256" key="1">
    <source>
        <dbReference type="ARBA" id="ARBA00022468"/>
    </source>
</evidence>
<feature type="non-terminal residue" evidence="4">
    <location>
        <position position="625"/>
    </location>
</feature>
<reference evidence="4 6" key="2">
    <citation type="journal article" date="2013" name="Nature">
        <title>Insights into bilaterian evolution from three spiralian genomes.</title>
        <authorList>
            <person name="Simakov O."/>
            <person name="Marletaz F."/>
            <person name="Cho S.J."/>
            <person name="Edsinger-Gonzales E."/>
            <person name="Havlak P."/>
            <person name="Hellsten U."/>
            <person name="Kuo D.H."/>
            <person name="Larsson T."/>
            <person name="Lv J."/>
            <person name="Arendt D."/>
            <person name="Savage R."/>
            <person name="Osoegawa K."/>
            <person name="de Jong P."/>
            <person name="Grimwood J."/>
            <person name="Chapman J.A."/>
            <person name="Shapiro H."/>
            <person name="Aerts A."/>
            <person name="Otillar R.P."/>
            <person name="Terry A.Y."/>
            <person name="Boore J.L."/>
            <person name="Grigoriev I.V."/>
            <person name="Lindberg D.R."/>
            <person name="Seaver E.C."/>
            <person name="Weisblat D.A."/>
            <person name="Putnam N.H."/>
            <person name="Rokhsar D.S."/>
        </authorList>
    </citation>
    <scope>NUCLEOTIDE SEQUENCE</scope>
    <source>
        <strain evidence="4 6">I ESC-2004</strain>
    </source>
</reference>
<dbReference type="HOGENOM" id="CLU_020460_1_0_1"/>
<evidence type="ECO:0000313" key="5">
    <source>
        <dbReference type="EnsemblMetazoa" id="CapteP172782"/>
    </source>
</evidence>
<evidence type="ECO:0000313" key="6">
    <source>
        <dbReference type="Proteomes" id="UP000014760"/>
    </source>
</evidence>
<feature type="compositionally biased region" description="Polar residues" evidence="2">
    <location>
        <begin position="479"/>
        <end position="493"/>
    </location>
</feature>
<sequence length="625" mass="71594">MTNQESDAVTMDKPLRLSISEINNEDVPSKEDILNVLSNFGNNHYGDQSSVTSNGSIASEYLSPGSVCSSVDADIDDSSQVYIPEPPEISNQNSYSTEWELLFEQSDYLKKIRNYGIVGQLRSCRFRSVCWKLFLEVLPGNIEQWLTHTRKWRNKYENLKQTLVANPRSKFSSADLSLNNPLSQEENSPWNQFFRDNELRLTIKQDVIRTFPEIEFFQDASLHGKMIDILFCCAKSRSRVSYKQGMHELLAPLIFVLHCDHQAFLHACEIESVKDILKEIMDPDFIEHDAYAMFYQIMESVESWYVSKEITPPPKSTSSVNSQPFAKINEFHSSNVIITKLTRIQDYLLRRVDNELYSHLITMDIPPQIYGIRWVRLMFGREFPMQDLLMVWDAIFADGVSFDLVDYTFVAMLLYIRDALLTSDYPSCLQLLMKYPPVGDVHYFVNKAFYLREPSQYPAPPTYTYQKPGERSERRRSQKGNNVLSGFSSLTRRMNTKRPKSLSVGQDGSVRSNSEPNTLTTELDSPSLSLPPPQDKRKGSTASLSKIEGVEPYKGQGLRPAASTQSLATTASPQSVTSTEESPSNRKFNSLQRTVRKTKKDRSWEHEYIISMARLSDLEAMNRKC</sequence>
<keyword evidence="6" id="KW-1185">Reference proteome</keyword>
<feature type="compositionally biased region" description="Polar residues" evidence="2">
    <location>
        <begin position="576"/>
        <end position="593"/>
    </location>
</feature>
<dbReference type="PANTHER" id="PTHR22957:SF337">
    <property type="entry name" value="TBC1 DOMAIN FAMILY MEMBER 5"/>
    <property type="match status" value="1"/>
</dbReference>
<feature type="compositionally biased region" description="Low complexity" evidence="2">
    <location>
        <begin position="560"/>
        <end position="575"/>
    </location>
</feature>
<feature type="compositionally biased region" description="Low complexity" evidence="2">
    <location>
        <begin position="518"/>
        <end position="528"/>
    </location>
</feature>
<gene>
    <name evidence="4" type="ORF">CAPTEDRAFT_172782</name>
</gene>
<protein>
    <recommendedName>
        <fullName evidence="3">Rab-GAP TBC domain-containing protein</fullName>
    </recommendedName>
</protein>
<feature type="compositionally biased region" description="Polar residues" evidence="2">
    <location>
        <begin position="503"/>
        <end position="517"/>
    </location>
</feature>
<dbReference type="STRING" id="283909.R7U6Y5"/>
<keyword evidence="1" id="KW-0343">GTPase activation</keyword>
<dbReference type="Gene3D" id="1.10.8.270">
    <property type="entry name" value="putative rabgap domain of human tbc1 domain family member 14 like domains"/>
    <property type="match status" value="1"/>
</dbReference>
<dbReference type="GO" id="GO:0005096">
    <property type="term" value="F:GTPase activator activity"/>
    <property type="evidence" value="ECO:0007669"/>
    <property type="project" value="UniProtKB-KW"/>
</dbReference>
<dbReference type="EnsemblMetazoa" id="CapteT172782">
    <property type="protein sequence ID" value="CapteP172782"/>
    <property type="gene ID" value="CapteG172782"/>
</dbReference>
<dbReference type="SUPFAM" id="SSF47923">
    <property type="entry name" value="Ypt/Rab-GAP domain of gyp1p"/>
    <property type="match status" value="2"/>
</dbReference>
<name>R7U6Y5_CAPTE</name>
<dbReference type="AlphaFoldDB" id="R7U6Y5"/>
<dbReference type="OrthoDB" id="27140at2759"/>
<evidence type="ECO:0000313" key="4">
    <source>
        <dbReference type="EMBL" id="ELU02125.1"/>
    </source>
</evidence>
<dbReference type="Proteomes" id="UP000014760">
    <property type="component" value="Unassembled WGS sequence"/>
</dbReference>
<dbReference type="FunFam" id="1.10.472.80:FF:000038">
    <property type="entry name" value="TBC1 domain family member 5"/>
    <property type="match status" value="1"/>
</dbReference>
<feature type="region of interest" description="Disordered" evidence="2">
    <location>
        <begin position="460"/>
        <end position="600"/>
    </location>
</feature>
<dbReference type="PROSITE" id="PS50086">
    <property type="entry name" value="TBC_RABGAP"/>
    <property type="match status" value="1"/>
</dbReference>
<proteinExistence type="predicted"/>
<reference evidence="6" key="1">
    <citation type="submission" date="2012-12" db="EMBL/GenBank/DDBJ databases">
        <authorList>
            <person name="Hellsten U."/>
            <person name="Grimwood J."/>
            <person name="Chapman J.A."/>
            <person name="Shapiro H."/>
            <person name="Aerts A."/>
            <person name="Otillar R.P."/>
            <person name="Terry A.Y."/>
            <person name="Boore J.L."/>
            <person name="Simakov O."/>
            <person name="Marletaz F."/>
            <person name="Cho S.-J."/>
            <person name="Edsinger-Gonzales E."/>
            <person name="Havlak P."/>
            <person name="Kuo D.-H."/>
            <person name="Larsson T."/>
            <person name="Lv J."/>
            <person name="Arendt D."/>
            <person name="Savage R."/>
            <person name="Osoegawa K."/>
            <person name="de Jong P."/>
            <person name="Lindberg D.R."/>
            <person name="Seaver E.C."/>
            <person name="Weisblat D.A."/>
            <person name="Putnam N.H."/>
            <person name="Grigoriev I.V."/>
            <person name="Rokhsar D.S."/>
        </authorList>
    </citation>
    <scope>NUCLEOTIDE SEQUENCE</scope>
    <source>
        <strain evidence="6">I ESC-2004</strain>
    </source>
</reference>
<dbReference type="FunFam" id="1.10.8.270:FF:000011">
    <property type="entry name" value="TBC1 domain family member 5"/>
    <property type="match status" value="1"/>
</dbReference>
<dbReference type="FunCoup" id="R7U6Y5">
    <property type="interactions" value="784"/>
</dbReference>
<accession>R7U6Y5</accession>
<dbReference type="Gene3D" id="1.10.472.80">
    <property type="entry name" value="Ypt/Rab-GAP domain of gyp1p, domain 3"/>
    <property type="match status" value="1"/>
</dbReference>
<dbReference type="PANTHER" id="PTHR22957">
    <property type="entry name" value="TBC1 DOMAIN FAMILY MEMBER GTPASE-ACTIVATING PROTEIN"/>
    <property type="match status" value="1"/>
</dbReference>
<dbReference type="SMART" id="SM00164">
    <property type="entry name" value="TBC"/>
    <property type="match status" value="1"/>
</dbReference>
<evidence type="ECO:0000256" key="2">
    <source>
        <dbReference type="SAM" id="MobiDB-lite"/>
    </source>
</evidence>
<evidence type="ECO:0000259" key="3">
    <source>
        <dbReference type="PROSITE" id="PS50086"/>
    </source>
</evidence>
<dbReference type="InterPro" id="IPR035969">
    <property type="entry name" value="Rab-GAP_TBC_sf"/>
</dbReference>
<reference evidence="5" key="3">
    <citation type="submission" date="2015-06" db="UniProtKB">
        <authorList>
            <consortium name="EnsemblMetazoa"/>
        </authorList>
    </citation>
    <scope>IDENTIFICATION</scope>
</reference>
<organism evidence="4">
    <name type="scientific">Capitella teleta</name>
    <name type="common">Polychaete worm</name>
    <dbReference type="NCBI Taxonomy" id="283909"/>
    <lineage>
        <taxon>Eukaryota</taxon>
        <taxon>Metazoa</taxon>
        <taxon>Spiralia</taxon>
        <taxon>Lophotrochozoa</taxon>
        <taxon>Annelida</taxon>
        <taxon>Polychaeta</taxon>
        <taxon>Sedentaria</taxon>
        <taxon>Scolecida</taxon>
        <taxon>Capitellidae</taxon>
        <taxon>Capitella</taxon>
    </lineage>
</organism>
<dbReference type="GO" id="GO:0005737">
    <property type="term" value="C:cytoplasm"/>
    <property type="evidence" value="ECO:0007669"/>
    <property type="project" value="UniProtKB-ARBA"/>
</dbReference>
<dbReference type="EMBL" id="KB304341">
    <property type="protein sequence ID" value="ELU02125.1"/>
    <property type="molecule type" value="Genomic_DNA"/>
</dbReference>